<protein>
    <submittedName>
        <fullName evidence="1">Uncharacterized protein</fullName>
    </submittedName>
</protein>
<name>A0A5B7DTZ8_PORTR</name>
<dbReference type="AlphaFoldDB" id="A0A5B7DTZ8"/>
<gene>
    <name evidence="1" type="ORF">E2C01_018231</name>
</gene>
<sequence>MKIAAFEEETVLQTLTDKVTPEQWKEQWFYLVHILYDEGLAKSEEISKLLTFSMRLQCANVAFRMSSGASLRYVMKAEARRASRGRPFKPDSSSDTWPENMVKSTLIQSHLLTPAPVFSLKLCHQTLCSSDGLLSLAEMELHFCCLLGRTI</sequence>
<reference evidence="1 2" key="1">
    <citation type="submission" date="2019-05" db="EMBL/GenBank/DDBJ databases">
        <title>Another draft genome of Portunus trituberculatus and its Hox gene families provides insights of decapod evolution.</title>
        <authorList>
            <person name="Jeong J.-H."/>
            <person name="Song I."/>
            <person name="Kim S."/>
            <person name="Choi T."/>
            <person name="Kim D."/>
            <person name="Ryu S."/>
            <person name="Kim W."/>
        </authorList>
    </citation>
    <scope>NUCLEOTIDE SEQUENCE [LARGE SCALE GENOMIC DNA]</scope>
    <source>
        <tissue evidence="1">Muscle</tissue>
    </source>
</reference>
<proteinExistence type="predicted"/>
<evidence type="ECO:0000313" key="1">
    <source>
        <dbReference type="EMBL" id="MPC25131.1"/>
    </source>
</evidence>
<evidence type="ECO:0000313" key="2">
    <source>
        <dbReference type="Proteomes" id="UP000324222"/>
    </source>
</evidence>
<keyword evidence="2" id="KW-1185">Reference proteome</keyword>
<dbReference type="Proteomes" id="UP000324222">
    <property type="component" value="Unassembled WGS sequence"/>
</dbReference>
<dbReference type="EMBL" id="VSRR010001420">
    <property type="protein sequence ID" value="MPC25131.1"/>
    <property type="molecule type" value="Genomic_DNA"/>
</dbReference>
<comment type="caution">
    <text evidence="1">The sequence shown here is derived from an EMBL/GenBank/DDBJ whole genome shotgun (WGS) entry which is preliminary data.</text>
</comment>
<organism evidence="1 2">
    <name type="scientific">Portunus trituberculatus</name>
    <name type="common">Swimming crab</name>
    <name type="synonym">Neptunus trituberculatus</name>
    <dbReference type="NCBI Taxonomy" id="210409"/>
    <lineage>
        <taxon>Eukaryota</taxon>
        <taxon>Metazoa</taxon>
        <taxon>Ecdysozoa</taxon>
        <taxon>Arthropoda</taxon>
        <taxon>Crustacea</taxon>
        <taxon>Multicrustacea</taxon>
        <taxon>Malacostraca</taxon>
        <taxon>Eumalacostraca</taxon>
        <taxon>Eucarida</taxon>
        <taxon>Decapoda</taxon>
        <taxon>Pleocyemata</taxon>
        <taxon>Brachyura</taxon>
        <taxon>Eubrachyura</taxon>
        <taxon>Portunoidea</taxon>
        <taxon>Portunidae</taxon>
        <taxon>Portuninae</taxon>
        <taxon>Portunus</taxon>
    </lineage>
</organism>
<accession>A0A5B7DTZ8</accession>